<protein>
    <submittedName>
        <fullName evidence="3">Uncharacterized protein</fullName>
    </submittedName>
</protein>
<keyword evidence="2" id="KW-0812">Transmembrane</keyword>
<feature type="transmembrane region" description="Helical" evidence="2">
    <location>
        <begin position="159"/>
        <end position="180"/>
    </location>
</feature>
<keyword evidence="2" id="KW-0472">Membrane</keyword>
<dbReference type="AlphaFoldDB" id="A0A3A4AV32"/>
<dbReference type="EMBL" id="QZEY01000005">
    <property type="protein sequence ID" value="RJL32135.1"/>
    <property type="molecule type" value="Genomic_DNA"/>
</dbReference>
<sequence length="211" mass="21398">MTVTSASRSASPEDLSHVSLEPGVSRPGRGGLGRAAAWLGRRWPTMLGLGLAALSALDLEDGREQGVLVFIAALIYLGTAVAGRPGVVWILFAAATVALALLKVSGTDPWPALVGAAIALAVVGLVSGLRHGPRLALAQIPAMALFGGAALLALALSPTLGACLVAAALMAHAALDALLWRRQAVVTRTMSEFCAALDLTLGLAILALTLT</sequence>
<feature type="transmembrane region" description="Helical" evidence="2">
    <location>
        <begin position="65"/>
        <end position="82"/>
    </location>
</feature>
<keyword evidence="4" id="KW-1185">Reference proteome</keyword>
<organism evidence="3 4">
    <name type="scientific">Bailinhaonella thermotolerans</name>
    <dbReference type="NCBI Taxonomy" id="1070861"/>
    <lineage>
        <taxon>Bacteria</taxon>
        <taxon>Bacillati</taxon>
        <taxon>Actinomycetota</taxon>
        <taxon>Actinomycetes</taxon>
        <taxon>Streptosporangiales</taxon>
        <taxon>Streptosporangiaceae</taxon>
        <taxon>Bailinhaonella</taxon>
    </lineage>
</organism>
<proteinExistence type="predicted"/>
<feature type="transmembrane region" description="Helical" evidence="2">
    <location>
        <begin position="110"/>
        <end position="129"/>
    </location>
</feature>
<keyword evidence="2" id="KW-1133">Transmembrane helix</keyword>
<feature type="transmembrane region" description="Helical" evidence="2">
    <location>
        <begin position="192"/>
        <end position="210"/>
    </location>
</feature>
<feature type="region of interest" description="Disordered" evidence="1">
    <location>
        <begin position="1"/>
        <end position="23"/>
    </location>
</feature>
<accession>A0A3A4AV32</accession>
<evidence type="ECO:0000256" key="2">
    <source>
        <dbReference type="SAM" id="Phobius"/>
    </source>
</evidence>
<gene>
    <name evidence="3" type="ORF">D5H75_17135</name>
</gene>
<evidence type="ECO:0000256" key="1">
    <source>
        <dbReference type="SAM" id="MobiDB-lite"/>
    </source>
</evidence>
<feature type="compositionally biased region" description="Polar residues" evidence="1">
    <location>
        <begin position="1"/>
        <end position="10"/>
    </location>
</feature>
<reference evidence="3 4" key="1">
    <citation type="submission" date="2018-09" db="EMBL/GenBank/DDBJ databases">
        <title>YIM 75507 draft genome.</title>
        <authorList>
            <person name="Tang S."/>
            <person name="Feng Y."/>
        </authorList>
    </citation>
    <scope>NUCLEOTIDE SEQUENCE [LARGE SCALE GENOMIC DNA]</scope>
    <source>
        <strain evidence="3 4">YIM 75507</strain>
    </source>
</reference>
<evidence type="ECO:0000313" key="3">
    <source>
        <dbReference type="EMBL" id="RJL32135.1"/>
    </source>
</evidence>
<comment type="caution">
    <text evidence="3">The sequence shown here is derived from an EMBL/GenBank/DDBJ whole genome shotgun (WGS) entry which is preliminary data.</text>
</comment>
<name>A0A3A4AV32_9ACTN</name>
<dbReference type="Proteomes" id="UP000265768">
    <property type="component" value="Unassembled WGS sequence"/>
</dbReference>
<evidence type="ECO:0000313" key="4">
    <source>
        <dbReference type="Proteomes" id="UP000265768"/>
    </source>
</evidence>
<feature type="transmembrane region" description="Helical" evidence="2">
    <location>
        <begin position="136"/>
        <end position="153"/>
    </location>
</feature>